<gene>
    <name evidence="1" type="ORF">SBA_ch1_24070</name>
</gene>
<dbReference type="Proteomes" id="UP001059971">
    <property type="component" value="Chromosome 1"/>
</dbReference>
<sequence>MTQADVAQLQQMAQGDGEMRLSKRLMRTLLADLALSDSARRAQDMVDRTLRSRPR</sequence>
<accession>A0ABM7G620</accession>
<reference evidence="1" key="1">
    <citation type="submission" date="2018-07" db="EMBL/GenBank/DDBJ databases">
        <title>Complete genome sequence of Sphingomonas bisphenolicum strain AO1, a bisphenol A degradative bacterium isolated from Japanese farm field.</title>
        <authorList>
            <person name="Murakami M."/>
            <person name="Koh M."/>
            <person name="Koba S."/>
            <person name="Matsumura Y."/>
        </authorList>
    </citation>
    <scope>NUCLEOTIDE SEQUENCE</scope>
    <source>
        <strain evidence="1">AO1</strain>
    </source>
</reference>
<organism evidence="1 2">
    <name type="scientific">Sphingomonas bisphenolicum</name>
    <dbReference type="NCBI Taxonomy" id="296544"/>
    <lineage>
        <taxon>Bacteria</taxon>
        <taxon>Pseudomonadati</taxon>
        <taxon>Pseudomonadota</taxon>
        <taxon>Alphaproteobacteria</taxon>
        <taxon>Sphingomonadales</taxon>
        <taxon>Sphingomonadaceae</taxon>
        <taxon>Sphingomonas</taxon>
    </lineage>
</organism>
<evidence type="ECO:0000313" key="1">
    <source>
        <dbReference type="EMBL" id="BBF70207.1"/>
    </source>
</evidence>
<dbReference type="EMBL" id="AP018817">
    <property type="protein sequence ID" value="BBF70207.1"/>
    <property type="molecule type" value="Genomic_DNA"/>
</dbReference>
<proteinExistence type="predicted"/>
<protein>
    <submittedName>
        <fullName evidence="1">Uncharacterized protein</fullName>
    </submittedName>
</protein>
<keyword evidence="2" id="KW-1185">Reference proteome</keyword>
<dbReference type="RefSeq" id="WP_261934617.1">
    <property type="nucleotide sequence ID" value="NZ_AP018817.1"/>
</dbReference>
<evidence type="ECO:0000313" key="2">
    <source>
        <dbReference type="Proteomes" id="UP001059971"/>
    </source>
</evidence>
<name>A0ABM7G620_9SPHN</name>